<accession>C7QCH5</accession>
<organism evidence="5 6">
    <name type="scientific">Catenulispora acidiphila (strain DSM 44928 / JCM 14897 / NBRC 102108 / NRRL B-24433 / ID139908)</name>
    <dbReference type="NCBI Taxonomy" id="479433"/>
    <lineage>
        <taxon>Bacteria</taxon>
        <taxon>Bacillati</taxon>
        <taxon>Actinomycetota</taxon>
        <taxon>Actinomycetes</taxon>
        <taxon>Catenulisporales</taxon>
        <taxon>Catenulisporaceae</taxon>
        <taxon>Catenulispora</taxon>
    </lineage>
</organism>
<dbReference type="PRINTS" id="PR00598">
    <property type="entry name" value="HTHMARR"/>
</dbReference>
<keyword evidence="3" id="KW-0804">Transcription</keyword>
<dbReference type="OrthoDB" id="4826718at2"/>
<dbReference type="RefSeq" id="WP_015796163.1">
    <property type="nucleotide sequence ID" value="NC_013131.1"/>
</dbReference>
<dbReference type="AlphaFoldDB" id="C7QCH5"/>
<keyword evidence="1" id="KW-0805">Transcription regulation</keyword>
<dbReference type="HOGENOM" id="CLU_083287_4_2_11"/>
<evidence type="ECO:0000256" key="2">
    <source>
        <dbReference type="ARBA" id="ARBA00023125"/>
    </source>
</evidence>
<dbReference type="EMBL" id="CP001700">
    <property type="protein sequence ID" value="ACU76438.1"/>
    <property type="molecule type" value="Genomic_DNA"/>
</dbReference>
<dbReference type="PANTHER" id="PTHR42756">
    <property type="entry name" value="TRANSCRIPTIONAL REGULATOR, MARR"/>
    <property type="match status" value="1"/>
</dbReference>
<evidence type="ECO:0000313" key="5">
    <source>
        <dbReference type="EMBL" id="ACU76438.1"/>
    </source>
</evidence>
<dbReference type="STRING" id="479433.Caci_7614"/>
<gene>
    <name evidence="5" type="ordered locus">Caci_7614</name>
</gene>
<dbReference type="Proteomes" id="UP000000851">
    <property type="component" value="Chromosome"/>
</dbReference>
<sequence length="157" mass="17183">MDPLGAPTRLHGSVIWLLGQTSNQGHRLIGERMHATGVPSRSYYPLLAALAESGATSQADLGRRIGLDRSDVTAAVTDLEGRGYLDRAPDPADRRRNLVRITEEGERFLGTLDGHLDSAQDELLDPLSPQERESLQGMLARLVLHHTGLRISGTEER</sequence>
<dbReference type="GO" id="GO:0003677">
    <property type="term" value="F:DNA binding"/>
    <property type="evidence" value="ECO:0007669"/>
    <property type="project" value="UniProtKB-KW"/>
</dbReference>
<dbReference type="PROSITE" id="PS50995">
    <property type="entry name" value="HTH_MARR_2"/>
    <property type="match status" value="1"/>
</dbReference>
<dbReference type="SUPFAM" id="SSF46785">
    <property type="entry name" value="Winged helix' DNA-binding domain"/>
    <property type="match status" value="1"/>
</dbReference>
<dbReference type="KEGG" id="cai:Caci_7614"/>
<dbReference type="GO" id="GO:0003700">
    <property type="term" value="F:DNA-binding transcription factor activity"/>
    <property type="evidence" value="ECO:0007669"/>
    <property type="project" value="InterPro"/>
</dbReference>
<keyword evidence="6" id="KW-1185">Reference proteome</keyword>
<protein>
    <submittedName>
        <fullName evidence="5">Transcriptional regulator, MarR family</fullName>
    </submittedName>
</protein>
<evidence type="ECO:0000256" key="1">
    <source>
        <dbReference type="ARBA" id="ARBA00023015"/>
    </source>
</evidence>
<evidence type="ECO:0000259" key="4">
    <source>
        <dbReference type="PROSITE" id="PS50995"/>
    </source>
</evidence>
<proteinExistence type="predicted"/>
<dbReference type="InterPro" id="IPR036388">
    <property type="entry name" value="WH-like_DNA-bd_sf"/>
</dbReference>
<name>C7QCH5_CATAD</name>
<dbReference type="InterPro" id="IPR036390">
    <property type="entry name" value="WH_DNA-bd_sf"/>
</dbReference>
<evidence type="ECO:0000313" key="6">
    <source>
        <dbReference type="Proteomes" id="UP000000851"/>
    </source>
</evidence>
<dbReference type="PANTHER" id="PTHR42756:SF1">
    <property type="entry name" value="TRANSCRIPTIONAL REPRESSOR OF EMRAB OPERON"/>
    <property type="match status" value="1"/>
</dbReference>
<dbReference type="InterPro" id="IPR000835">
    <property type="entry name" value="HTH_MarR-typ"/>
</dbReference>
<dbReference type="eggNOG" id="COG1846">
    <property type="taxonomic scope" value="Bacteria"/>
</dbReference>
<dbReference type="SMART" id="SM00347">
    <property type="entry name" value="HTH_MARR"/>
    <property type="match status" value="1"/>
</dbReference>
<feature type="domain" description="HTH marR-type" evidence="4">
    <location>
        <begin position="11"/>
        <end position="144"/>
    </location>
</feature>
<dbReference type="Pfam" id="PF12802">
    <property type="entry name" value="MarR_2"/>
    <property type="match status" value="1"/>
</dbReference>
<reference evidence="5 6" key="1">
    <citation type="journal article" date="2009" name="Stand. Genomic Sci.">
        <title>Complete genome sequence of Catenulispora acidiphila type strain (ID 139908).</title>
        <authorList>
            <person name="Copeland A."/>
            <person name="Lapidus A."/>
            <person name="Glavina Del Rio T."/>
            <person name="Nolan M."/>
            <person name="Lucas S."/>
            <person name="Chen F."/>
            <person name="Tice H."/>
            <person name="Cheng J.F."/>
            <person name="Bruce D."/>
            <person name="Goodwin L."/>
            <person name="Pitluck S."/>
            <person name="Mikhailova N."/>
            <person name="Pati A."/>
            <person name="Ivanova N."/>
            <person name="Mavromatis K."/>
            <person name="Chen A."/>
            <person name="Palaniappan K."/>
            <person name="Chain P."/>
            <person name="Land M."/>
            <person name="Hauser L."/>
            <person name="Chang Y.J."/>
            <person name="Jeffries C.D."/>
            <person name="Chertkov O."/>
            <person name="Brettin T."/>
            <person name="Detter J.C."/>
            <person name="Han C."/>
            <person name="Ali Z."/>
            <person name="Tindall B.J."/>
            <person name="Goker M."/>
            <person name="Bristow J."/>
            <person name="Eisen J.A."/>
            <person name="Markowitz V."/>
            <person name="Hugenholtz P."/>
            <person name="Kyrpides N.C."/>
            <person name="Klenk H.P."/>
        </authorList>
    </citation>
    <scope>NUCLEOTIDE SEQUENCE [LARGE SCALE GENOMIC DNA]</scope>
    <source>
        <strain evidence="6">DSM 44928 / JCM 14897 / NBRC 102108 / NRRL B-24433 / ID139908</strain>
    </source>
</reference>
<dbReference type="Gene3D" id="1.10.10.10">
    <property type="entry name" value="Winged helix-like DNA-binding domain superfamily/Winged helix DNA-binding domain"/>
    <property type="match status" value="1"/>
</dbReference>
<dbReference type="InParanoid" id="C7QCH5"/>
<evidence type="ECO:0000256" key="3">
    <source>
        <dbReference type="ARBA" id="ARBA00023163"/>
    </source>
</evidence>
<keyword evidence="2" id="KW-0238">DNA-binding</keyword>